<reference evidence="1" key="1">
    <citation type="submission" date="2021-01" db="EMBL/GenBank/DDBJ databases">
        <title>Chromosome-level genome assembly of a human fungal pathogen reveals clustering of transcriptionally co-regulated genes.</title>
        <authorList>
            <person name="Voorhies M."/>
            <person name="Cohen S."/>
            <person name="Shea T.P."/>
            <person name="Petrus S."/>
            <person name="Munoz J.F."/>
            <person name="Poplawski S."/>
            <person name="Goldman W.E."/>
            <person name="Michael T."/>
            <person name="Cuomo C.A."/>
            <person name="Sil A."/>
            <person name="Beyhan S."/>
        </authorList>
    </citation>
    <scope>NUCLEOTIDE SEQUENCE</scope>
    <source>
        <strain evidence="1">WU24</strain>
    </source>
</reference>
<evidence type="ECO:0000313" key="1">
    <source>
        <dbReference type="EMBL" id="QSS64130.1"/>
    </source>
</evidence>
<protein>
    <submittedName>
        <fullName evidence="1">Uncharacterized protein</fullName>
    </submittedName>
</protein>
<name>A0A8A1MG56_AJECA</name>
<proteinExistence type="predicted"/>
<organism evidence="1 2">
    <name type="scientific">Ajellomyces capsulatus</name>
    <name type="common">Darling's disease fungus</name>
    <name type="synonym">Histoplasma capsulatum</name>
    <dbReference type="NCBI Taxonomy" id="5037"/>
    <lineage>
        <taxon>Eukaryota</taxon>
        <taxon>Fungi</taxon>
        <taxon>Dikarya</taxon>
        <taxon>Ascomycota</taxon>
        <taxon>Pezizomycotina</taxon>
        <taxon>Eurotiomycetes</taxon>
        <taxon>Eurotiomycetidae</taxon>
        <taxon>Onygenales</taxon>
        <taxon>Ajellomycetaceae</taxon>
        <taxon>Histoplasma</taxon>
    </lineage>
</organism>
<gene>
    <name evidence="1" type="ORF">I7I51_01193</name>
</gene>
<dbReference type="EMBL" id="CP069114">
    <property type="protein sequence ID" value="QSS64130.1"/>
    <property type="molecule type" value="Genomic_DNA"/>
</dbReference>
<dbReference type="AlphaFoldDB" id="A0A8A1MG56"/>
<dbReference type="Proteomes" id="UP000663671">
    <property type="component" value="Chromosome 1"/>
</dbReference>
<sequence>MSASYSFTLESNNHNASLYIPHAMTISPPGLWLHPISLPSVPTTGSVFILTSQPLCQPLINPFHPYCQSQHRLVHIQIRAVEHVAENIITRQIHSCRAALANDTTKQWARTAQFVASLRSQWCPQLPLVYPE</sequence>
<accession>A0A8A1MG56</accession>
<dbReference type="VEuPathDB" id="FungiDB:I7I51_01193"/>
<evidence type="ECO:0000313" key="2">
    <source>
        <dbReference type="Proteomes" id="UP000663671"/>
    </source>
</evidence>